<evidence type="ECO:0000313" key="3">
    <source>
        <dbReference type="Proteomes" id="UP000193144"/>
    </source>
</evidence>
<evidence type="ECO:0000313" key="2">
    <source>
        <dbReference type="EMBL" id="ORY10418.1"/>
    </source>
</evidence>
<comment type="caution">
    <text evidence="2">The sequence shown here is derived from an EMBL/GenBank/DDBJ whole genome shotgun (WGS) entry which is preliminary data.</text>
</comment>
<feature type="compositionally biased region" description="Basic and acidic residues" evidence="1">
    <location>
        <begin position="163"/>
        <end position="186"/>
    </location>
</feature>
<dbReference type="Proteomes" id="UP000193144">
    <property type="component" value="Unassembled WGS sequence"/>
</dbReference>
<name>A0A1Y1ZJI8_9PLEO</name>
<sequence>MDILRLSTPPTLFSGGSIYDLFNPFQFLSIHNFLILSSPPTMQAGGGEPPPPPSPASGRGQRAGQRISLHRDGRTKATALLSPGILGNPCEEWAYLVFQQGLWILASAQEARQYFSYGFRVIDPRSGLDVTDWTKPIAPPSTAIAFGNQIENVDSTIDAVEADINRETPPKKGKAKEDSRSPKTPDNKGSPKPCGHRRSHGGGAGAAGGVAD</sequence>
<gene>
    <name evidence="2" type="ORF">BCR34DRAFT_602132</name>
</gene>
<dbReference type="AlphaFoldDB" id="A0A1Y1ZJI8"/>
<proteinExistence type="predicted"/>
<feature type="compositionally biased region" description="Gly residues" evidence="1">
    <location>
        <begin position="201"/>
        <end position="212"/>
    </location>
</feature>
<organism evidence="2 3">
    <name type="scientific">Clohesyomyces aquaticus</name>
    <dbReference type="NCBI Taxonomy" id="1231657"/>
    <lineage>
        <taxon>Eukaryota</taxon>
        <taxon>Fungi</taxon>
        <taxon>Dikarya</taxon>
        <taxon>Ascomycota</taxon>
        <taxon>Pezizomycotina</taxon>
        <taxon>Dothideomycetes</taxon>
        <taxon>Pleosporomycetidae</taxon>
        <taxon>Pleosporales</taxon>
        <taxon>Lindgomycetaceae</taxon>
        <taxon>Clohesyomyces</taxon>
    </lineage>
</organism>
<keyword evidence="3" id="KW-1185">Reference proteome</keyword>
<feature type="region of interest" description="Disordered" evidence="1">
    <location>
        <begin position="41"/>
        <end position="69"/>
    </location>
</feature>
<accession>A0A1Y1ZJI8</accession>
<dbReference type="EMBL" id="MCFA01000073">
    <property type="protein sequence ID" value="ORY10418.1"/>
    <property type="molecule type" value="Genomic_DNA"/>
</dbReference>
<reference evidence="2 3" key="1">
    <citation type="submission" date="2016-07" db="EMBL/GenBank/DDBJ databases">
        <title>Pervasive Adenine N6-methylation of Active Genes in Fungi.</title>
        <authorList>
            <consortium name="DOE Joint Genome Institute"/>
            <person name="Mondo S.J."/>
            <person name="Dannebaum R.O."/>
            <person name="Kuo R.C."/>
            <person name="Labutti K."/>
            <person name="Haridas S."/>
            <person name="Kuo A."/>
            <person name="Salamov A."/>
            <person name="Ahrendt S.R."/>
            <person name="Lipzen A."/>
            <person name="Sullivan W."/>
            <person name="Andreopoulos W.B."/>
            <person name="Clum A."/>
            <person name="Lindquist E."/>
            <person name="Daum C."/>
            <person name="Ramamoorthy G.K."/>
            <person name="Gryganskyi A."/>
            <person name="Culley D."/>
            <person name="Magnuson J.K."/>
            <person name="James T.Y."/>
            <person name="O'Malley M.A."/>
            <person name="Stajich J.E."/>
            <person name="Spatafora J.W."/>
            <person name="Visel A."/>
            <person name="Grigoriev I.V."/>
        </authorList>
    </citation>
    <scope>NUCLEOTIDE SEQUENCE [LARGE SCALE GENOMIC DNA]</scope>
    <source>
        <strain evidence="2 3">CBS 115471</strain>
    </source>
</reference>
<evidence type="ECO:0000256" key="1">
    <source>
        <dbReference type="SAM" id="MobiDB-lite"/>
    </source>
</evidence>
<feature type="region of interest" description="Disordered" evidence="1">
    <location>
        <begin position="162"/>
        <end position="212"/>
    </location>
</feature>
<protein>
    <submittedName>
        <fullName evidence="2">Uncharacterized protein</fullName>
    </submittedName>
</protein>